<dbReference type="PANTHER" id="PTHR31061:SF24">
    <property type="entry name" value="LD22376P"/>
    <property type="match status" value="1"/>
</dbReference>
<accession>A0A919AL60</accession>
<evidence type="ECO:0000313" key="3">
    <source>
        <dbReference type="EMBL" id="GHF13824.1"/>
    </source>
</evidence>
<evidence type="ECO:0000256" key="1">
    <source>
        <dbReference type="SAM" id="Phobius"/>
    </source>
</evidence>
<keyword evidence="4" id="KW-1185">Reference proteome</keyword>
<dbReference type="Pfam" id="PF07786">
    <property type="entry name" value="HGSNAT_cat"/>
    <property type="match status" value="1"/>
</dbReference>
<feature type="transmembrane region" description="Helical" evidence="1">
    <location>
        <begin position="373"/>
        <end position="395"/>
    </location>
</feature>
<reference evidence="3" key="2">
    <citation type="submission" date="2020-09" db="EMBL/GenBank/DDBJ databases">
        <authorList>
            <person name="Sun Q."/>
            <person name="Kim S."/>
        </authorList>
    </citation>
    <scope>NUCLEOTIDE SEQUENCE</scope>
    <source>
        <strain evidence="3">KCTC 42590</strain>
    </source>
</reference>
<gene>
    <name evidence="3" type="ORF">GCM10017044_04890</name>
</gene>
<evidence type="ECO:0000313" key="4">
    <source>
        <dbReference type="Proteomes" id="UP000630923"/>
    </source>
</evidence>
<comment type="caution">
    <text evidence="3">The sequence shown here is derived from an EMBL/GenBank/DDBJ whole genome shotgun (WGS) entry which is preliminary data.</text>
</comment>
<proteinExistence type="predicted"/>
<dbReference type="InterPro" id="IPR012429">
    <property type="entry name" value="HGSNAT_cat"/>
</dbReference>
<organism evidence="3 4">
    <name type="scientific">Kordiimonas sediminis</name>
    <dbReference type="NCBI Taxonomy" id="1735581"/>
    <lineage>
        <taxon>Bacteria</taxon>
        <taxon>Pseudomonadati</taxon>
        <taxon>Pseudomonadota</taxon>
        <taxon>Alphaproteobacteria</taxon>
        <taxon>Kordiimonadales</taxon>
        <taxon>Kordiimonadaceae</taxon>
        <taxon>Kordiimonas</taxon>
    </lineage>
</organism>
<feature type="transmembrane region" description="Helical" evidence="1">
    <location>
        <begin position="64"/>
        <end position="82"/>
    </location>
</feature>
<evidence type="ECO:0000259" key="2">
    <source>
        <dbReference type="Pfam" id="PF07786"/>
    </source>
</evidence>
<feature type="domain" description="Heparan-alpha-glucosaminide N-acetyltransferase catalytic" evidence="2">
    <location>
        <begin position="20"/>
        <end position="261"/>
    </location>
</feature>
<feature type="transmembrane region" description="Helical" evidence="1">
    <location>
        <begin position="102"/>
        <end position="120"/>
    </location>
</feature>
<name>A0A919AL60_9PROT</name>
<feature type="transmembrane region" description="Helical" evidence="1">
    <location>
        <begin position="167"/>
        <end position="188"/>
    </location>
</feature>
<feature type="transmembrane region" description="Helical" evidence="1">
    <location>
        <begin position="266"/>
        <end position="284"/>
    </location>
</feature>
<dbReference type="AlphaFoldDB" id="A0A919AL60"/>
<feature type="transmembrane region" description="Helical" evidence="1">
    <location>
        <begin position="140"/>
        <end position="160"/>
    </location>
</feature>
<feature type="transmembrane region" description="Helical" evidence="1">
    <location>
        <begin position="326"/>
        <end position="353"/>
    </location>
</feature>
<feature type="transmembrane region" description="Helical" evidence="1">
    <location>
        <begin position="296"/>
        <end position="314"/>
    </location>
</feature>
<sequence>MWRRVQDHLSGIMAQCNPDRSLAIDVFRGITITGMILVNNPGSWDHVYAPLLHAKWHGWTPTDLIFPFFIFIVGLSAAFAAASQNKIQGTTAPNRTAQLKTAAIRSAKLFGLGLFLAIFYYDFQASNYSWFTERIENIRILGVLQRIALVFFCMTLLRLYASRTVEYAACVFLLALYTFCMAFTPYPLPTGGTGVGGWAFGENFTAYIDALILGSAHSYYANATPFPFDPEGIFSTLPAIVTGMLGLFTGRFLLAEKNAIARLKRLIPAGILLTLLGLVLDPVIPINKALWTPSYVLLTAGLAVLSLAFCIYLLDIRKTQRWSAPFIVFGANAIAFYMFSAVAARILTMIPVGETSLHALLYSKVFMPLFGPLNGSLAFALAFLALSYGAMYAMYKRKIFWKV</sequence>
<dbReference type="PANTHER" id="PTHR31061">
    <property type="entry name" value="LD22376P"/>
    <property type="match status" value="1"/>
</dbReference>
<protein>
    <submittedName>
        <fullName evidence="3">Membrane protein</fullName>
    </submittedName>
</protein>
<feature type="transmembrane region" description="Helical" evidence="1">
    <location>
        <begin position="233"/>
        <end position="254"/>
    </location>
</feature>
<dbReference type="EMBL" id="BNCI01000001">
    <property type="protein sequence ID" value="GHF13824.1"/>
    <property type="molecule type" value="Genomic_DNA"/>
</dbReference>
<keyword evidence="1" id="KW-0812">Transmembrane</keyword>
<dbReference type="RefSeq" id="WP_191249963.1">
    <property type="nucleotide sequence ID" value="NZ_BNCI01000001.1"/>
</dbReference>
<dbReference type="Proteomes" id="UP000630923">
    <property type="component" value="Unassembled WGS sequence"/>
</dbReference>
<keyword evidence="1" id="KW-1133">Transmembrane helix</keyword>
<keyword evidence="1" id="KW-0472">Membrane</keyword>
<reference evidence="3" key="1">
    <citation type="journal article" date="2014" name="Int. J. Syst. Evol. Microbiol.">
        <title>Complete genome sequence of Corynebacterium casei LMG S-19264T (=DSM 44701T), isolated from a smear-ripened cheese.</title>
        <authorList>
            <consortium name="US DOE Joint Genome Institute (JGI-PGF)"/>
            <person name="Walter F."/>
            <person name="Albersmeier A."/>
            <person name="Kalinowski J."/>
            <person name="Ruckert C."/>
        </authorList>
    </citation>
    <scope>NUCLEOTIDE SEQUENCE</scope>
    <source>
        <strain evidence="3">KCTC 42590</strain>
    </source>
</reference>